<dbReference type="Proteomes" id="UP000321947">
    <property type="component" value="Unassembled WGS sequence"/>
</dbReference>
<protein>
    <submittedName>
        <fullName evidence="2">CACTA en-spm transposon protein</fullName>
    </submittedName>
</protein>
<accession>A0A5D3BQ87</accession>
<dbReference type="AlphaFoldDB" id="A0A5D3BQ87"/>
<evidence type="ECO:0000313" key="3">
    <source>
        <dbReference type="Proteomes" id="UP000321947"/>
    </source>
</evidence>
<name>A0A5D3BQ87_CUCMM</name>
<proteinExistence type="predicted"/>
<organism evidence="2 3">
    <name type="scientific">Cucumis melo var. makuwa</name>
    <name type="common">Oriental melon</name>
    <dbReference type="NCBI Taxonomy" id="1194695"/>
    <lineage>
        <taxon>Eukaryota</taxon>
        <taxon>Viridiplantae</taxon>
        <taxon>Streptophyta</taxon>
        <taxon>Embryophyta</taxon>
        <taxon>Tracheophyta</taxon>
        <taxon>Spermatophyta</taxon>
        <taxon>Magnoliopsida</taxon>
        <taxon>eudicotyledons</taxon>
        <taxon>Gunneridae</taxon>
        <taxon>Pentapetalae</taxon>
        <taxon>rosids</taxon>
        <taxon>fabids</taxon>
        <taxon>Cucurbitales</taxon>
        <taxon>Cucurbitaceae</taxon>
        <taxon>Benincaseae</taxon>
        <taxon>Cucumis</taxon>
    </lineage>
</organism>
<sequence length="159" mass="17814">MSTSRLTLYAELALIPQSLKDRLCIISLTTSSTMWMNTCHMQAEQAMTMNYSDKPRTMSSFSRAFLEMDDMSLEFVEDLDNPAEGSSSVGDNSGSSQPSMIPTPKRRAQSRLLELELYVVADERILMTITLGAEKPMSPHVVFFSQAIGVCVRKRYNVT</sequence>
<evidence type="ECO:0000313" key="2">
    <source>
        <dbReference type="EMBL" id="TYK00259.1"/>
    </source>
</evidence>
<reference evidence="2 3" key="1">
    <citation type="submission" date="2019-08" db="EMBL/GenBank/DDBJ databases">
        <title>Draft genome sequences of two oriental melons (Cucumis melo L. var makuwa).</title>
        <authorList>
            <person name="Kwon S.-Y."/>
        </authorList>
    </citation>
    <scope>NUCLEOTIDE SEQUENCE [LARGE SCALE GENOMIC DNA]</scope>
    <source>
        <strain evidence="3">cv. Chang Bougi</strain>
        <tissue evidence="2">Leaf</tissue>
    </source>
</reference>
<gene>
    <name evidence="2" type="ORF">E5676_scaffold62129G00010</name>
</gene>
<feature type="compositionally biased region" description="Low complexity" evidence="1">
    <location>
        <begin position="85"/>
        <end position="99"/>
    </location>
</feature>
<comment type="caution">
    <text evidence="2">The sequence shown here is derived from an EMBL/GenBank/DDBJ whole genome shotgun (WGS) entry which is preliminary data.</text>
</comment>
<evidence type="ECO:0000256" key="1">
    <source>
        <dbReference type="SAM" id="MobiDB-lite"/>
    </source>
</evidence>
<dbReference type="EMBL" id="SSTD01017015">
    <property type="protein sequence ID" value="TYK00259.1"/>
    <property type="molecule type" value="Genomic_DNA"/>
</dbReference>
<feature type="region of interest" description="Disordered" evidence="1">
    <location>
        <begin position="82"/>
        <end position="107"/>
    </location>
</feature>